<gene>
    <name evidence="6" type="primary">LOC101864008</name>
</gene>
<dbReference type="SMART" id="SM00674">
    <property type="entry name" value="CENPB"/>
    <property type="match status" value="1"/>
</dbReference>
<dbReference type="PROSITE" id="PS51253">
    <property type="entry name" value="HTH_CENPB"/>
    <property type="match status" value="1"/>
</dbReference>
<feature type="domain" description="HTH CENPB-type" evidence="4">
    <location>
        <begin position="54"/>
        <end position="129"/>
    </location>
</feature>
<name>A0ABM0K011_APLCA</name>
<dbReference type="InterPro" id="IPR009057">
    <property type="entry name" value="Homeodomain-like_sf"/>
</dbReference>
<proteinExistence type="predicted"/>
<evidence type="ECO:0000259" key="4">
    <source>
        <dbReference type="PROSITE" id="PS51253"/>
    </source>
</evidence>
<dbReference type="InterPro" id="IPR007889">
    <property type="entry name" value="HTH_Psq"/>
</dbReference>
<sequence>MSQKRNQYFPKWREEDLRLAMDAVANGMKKSQAAKMYGIPWGTFSDKLSGRRKIVPSHKTVLTPEEEKEVVEWLFRMANAGFSRTKEELLLTVKGFLDVRGRETSWPDNKPSDKWFRLFRQRHPTITFRKSQKLGILRASLTAEAVEGWFARFSDTIKSIDPTILQEPGRIFNADESGFAVDATSGRVLGDMNNKYTYEVGSETQKTITALVCANAVGHYTKPMLIFPGTQFHGFRPQDVFQESFVARSSNGGINEEVFGDWLENVFIPDTAALKKPVLLLLDGHVSHQSLRASQLCQENSIVLYCLPAHISHIMQPLDVAVFKTMKAEWKTAAREQNFKGEVVTKRNFAAVFKKAYMKTTEKPLCPTAFRKSGIFPLDFNSVDLRELVVRSPPPATLASYTPSPPPLITASPAASACVSPAPSECASRASSECVSTASSECVSPASSECVSTASSECVSTASSECLSTASSECVSTAPSACVSPAASACVSPAPSACVTRAVSASSSSESPASTLGNTLQKFAMICNRVDANTLQGYFKRLENGSPGDPLFDL</sequence>
<dbReference type="InterPro" id="IPR050863">
    <property type="entry name" value="CenT-Element_Derived"/>
</dbReference>
<dbReference type="Gene3D" id="3.30.420.10">
    <property type="entry name" value="Ribonuclease H-like superfamily/Ribonuclease H"/>
    <property type="match status" value="1"/>
</dbReference>
<keyword evidence="5" id="KW-1185">Reference proteome</keyword>
<evidence type="ECO:0000256" key="2">
    <source>
        <dbReference type="ARBA" id="ARBA00023125"/>
    </source>
</evidence>
<dbReference type="PANTHER" id="PTHR19303:SF74">
    <property type="entry name" value="POGO TRANSPOSABLE ELEMENT WITH KRAB DOMAIN"/>
    <property type="match status" value="1"/>
</dbReference>
<dbReference type="GeneID" id="101864008"/>
<dbReference type="Pfam" id="PF05225">
    <property type="entry name" value="HTH_psq"/>
    <property type="match status" value="1"/>
</dbReference>
<dbReference type="InterPro" id="IPR006600">
    <property type="entry name" value="HTH_CenpB_DNA-bd_dom"/>
</dbReference>
<dbReference type="InterPro" id="IPR004875">
    <property type="entry name" value="DDE_SF_endonuclease_dom"/>
</dbReference>
<dbReference type="SUPFAM" id="SSF46689">
    <property type="entry name" value="Homeodomain-like"/>
    <property type="match status" value="1"/>
</dbReference>
<evidence type="ECO:0000313" key="5">
    <source>
        <dbReference type="Proteomes" id="UP000694888"/>
    </source>
</evidence>
<dbReference type="InterPro" id="IPR036397">
    <property type="entry name" value="RNaseH_sf"/>
</dbReference>
<accession>A0ABM0K011</accession>
<evidence type="ECO:0000256" key="3">
    <source>
        <dbReference type="ARBA" id="ARBA00023242"/>
    </source>
</evidence>
<dbReference type="Gene3D" id="1.10.10.60">
    <property type="entry name" value="Homeodomain-like"/>
    <property type="match status" value="1"/>
</dbReference>
<dbReference type="Pfam" id="PF03221">
    <property type="entry name" value="HTH_Tnp_Tc5"/>
    <property type="match status" value="1"/>
</dbReference>
<dbReference type="Proteomes" id="UP000694888">
    <property type="component" value="Unplaced"/>
</dbReference>
<dbReference type="Pfam" id="PF03184">
    <property type="entry name" value="DDE_1"/>
    <property type="match status" value="1"/>
</dbReference>
<organism evidence="5 6">
    <name type="scientific">Aplysia californica</name>
    <name type="common">California sea hare</name>
    <dbReference type="NCBI Taxonomy" id="6500"/>
    <lineage>
        <taxon>Eukaryota</taxon>
        <taxon>Metazoa</taxon>
        <taxon>Spiralia</taxon>
        <taxon>Lophotrochozoa</taxon>
        <taxon>Mollusca</taxon>
        <taxon>Gastropoda</taxon>
        <taxon>Heterobranchia</taxon>
        <taxon>Euthyneura</taxon>
        <taxon>Tectipleura</taxon>
        <taxon>Aplysiida</taxon>
        <taxon>Aplysioidea</taxon>
        <taxon>Aplysiidae</taxon>
        <taxon>Aplysia</taxon>
    </lineage>
</organism>
<keyword evidence="2" id="KW-0238">DNA-binding</keyword>
<dbReference type="RefSeq" id="XP_005105548.1">
    <property type="nucleotide sequence ID" value="XM_005105491.2"/>
</dbReference>
<evidence type="ECO:0000256" key="1">
    <source>
        <dbReference type="ARBA" id="ARBA00004123"/>
    </source>
</evidence>
<comment type="subcellular location">
    <subcellularLocation>
        <location evidence="1">Nucleus</location>
    </subcellularLocation>
</comment>
<reference evidence="6" key="1">
    <citation type="submission" date="2025-08" db="UniProtKB">
        <authorList>
            <consortium name="RefSeq"/>
        </authorList>
    </citation>
    <scope>IDENTIFICATION</scope>
</reference>
<evidence type="ECO:0000313" key="6">
    <source>
        <dbReference type="RefSeq" id="XP_005105548.1"/>
    </source>
</evidence>
<dbReference type="PANTHER" id="PTHR19303">
    <property type="entry name" value="TRANSPOSON"/>
    <property type="match status" value="1"/>
</dbReference>
<protein>
    <submittedName>
        <fullName evidence="6">Uncharacterized protein LOC101864008 isoform X1</fullName>
    </submittedName>
</protein>
<keyword evidence="3" id="KW-0539">Nucleus</keyword>